<comment type="caution">
    <text evidence="2">The sequence shown here is derived from an EMBL/GenBank/DDBJ whole genome shotgun (WGS) entry which is preliminary data.</text>
</comment>
<keyword evidence="1" id="KW-1133">Transmembrane helix</keyword>
<evidence type="ECO:0000256" key="1">
    <source>
        <dbReference type="SAM" id="Phobius"/>
    </source>
</evidence>
<sequence>MAETDDASDFVPPTFSFALMGHLATGVVKVVAIALLLWGVGLTGWTARVPAGTAIVTASVVMIAIELATTGVERIFVLRHRHPDPGSVLMTVIVAVLPVPISFLIGLLLAPSPSGALLTMGVTTVVDWAALVALERPWVEGDSQADIRRKYEQTKAMTQDQFRSE</sequence>
<reference evidence="3" key="1">
    <citation type="journal article" date="2019" name="Int. J. Syst. Evol. Microbiol.">
        <title>The Global Catalogue of Microorganisms (GCM) 10K type strain sequencing project: providing services to taxonomists for standard genome sequencing and annotation.</title>
        <authorList>
            <consortium name="The Broad Institute Genomics Platform"/>
            <consortium name="The Broad Institute Genome Sequencing Center for Infectious Disease"/>
            <person name="Wu L."/>
            <person name="Ma J."/>
        </authorList>
    </citation>
    <scope>NUCLEOTIDE SEQUENCE [LARGE SCALE GENOMIC DNA]</scope>
    <source>
        <strain evidence="3">CGMCC 1.16455</strain>
    </source>
</reference>
<evidence type="ECO:0000313" key="3">
    <source>
        <dbReference type="Proteomes" id="UP001595937"/>
    </source>
</evidence>
<dbReference type="Proteomes" id="UP001595937">
    <property type="component" value="Unassembled WGS sequence"/>
</dbReference>
<protein>
    <submittedName>
        <fullName evidence="2">Uncharacterized protein</fullName>
    </submittedName>
</protein>
<keyword evidence="1" id="KW-0812">Transmembrane</keyword>
<feature type="transmembrane region" description="Helical" evidence="1">
    <location>
        <begin position="88"/>
        <end position="110"/>
    </location>
</feature>
<keyword evidence="3" id="KW-1185">Reference proteome</keyword>
<gene>
    <name evidence="2" type="ORF">ACFPK8_01695</name>
</gene>
<feature type="transmembrane region" description="Helical" evidence="1">
    <location>
        <begin position="15"/>
        <end position="37"/>
    </location>
</feature>
<keyword evidence="1" id="KW-0472">Membrane</keyword>
<evidence type="ECO:0000313" key="2">
    <source>
        <dbReference type="EMBL" id="MFC5296214.1"/>
    </source>
</evidence>
<dbReference type="RefSeq" id="WP_343922909.1">
    <property type="nucleotide sequence ID" value="NZ_BAAAIR010000026.1"/>
</dbReference>
<dbReference type="GeneID" id="303296537"/>
<name>A0ABW0FB92_9MICO</name>
<feature type="transmembrane region" description="Helical" evidence="1">
    <location>
        <begin position="49"/>
        <end position="68"/>
    </location>
</feature>
<organism evidence="2 3">
    <name type="scientific">Brachybacterium tyrofermentans</name>
    <dbReference type="NCBI Taxonomy" id="47848"/>
    <lineage>
        <taxon>Bacteria</taxon>
        <taxon>Bacillati</taxon>
        <taxon>Actinomycetota</taxon>
        <taxon>Actinomycetes</taxon>
        <taxon>Micrococcales</taxon>
        <taxon>Dermabacteraceae</taxon>
        <taxon>Brachybacterium</taxon>
    </lineage>
</organism>
<dbReference type="EMBL" id="JBHSLN010000010">
    <property type="protein sequence ID" value="MFC5296214.1"/>
    <property type="molecule type" value="Genomic_DNA"/>
</dbReference>
<proteinExistence type="predicted"/>
<accession>A0ABW0FB92</accession>